<evidence type="ECO:0000256" key="2">
    <source>
        <dbReference type="ARBA" id="ARBA00022692"/>
    </source>
</evidence>
<accession>A0A351U561</accession>
<dbReference type="AlphaFoldDB" id="A0A351U561"/>
<reference evidence="6" key="1">
    <citation type="journal article" date="2020" name="Biotechnol. Biofuels">
        <title>New insights from the biogas microbiome by comprehensive genome-resolved metagenomics of nearly 1600 species originating from multiple anaerobic digesters.</title>
        <authorList>
            <person name="Campanaro S."/>
            <person name="Treu L."/>
            <person name="Rodriguez-R L.M."/>
            <person name="Kovalovszki A."/>
            <person name="Ziels R.M."/>
            <person name="Maus I."/>
            <person name="Zhu X."/>
            <person name="Kougias P.G."/>
            <person name="Basile A."/>
            <person name="Luo G."/>
            <person name="Schluter A."/>
            <person name="Konstantinidis K.T."/>
            <person name="Angelidaki I."/>
        </authorList>
    </citation>
    <scope>NUCLEOTIDE SEQUENCE</scope>
    <source>
        <strain evidence="6">AS06rmzACSIP_7</strain>
    </source>
</reference>
<evidence type="ECO:0000256" key="4">
    <source>
        <dbReference type="ARBA" id="ARBA00023136"/>
    </source>
</evidence>
<feature type="transmembrane region" description="Helical" evidence="5">
    <location>
        <begin position="73"/>
        <end position="91"/>
    </location>
</feature>
<protein>
    <submittedName>
        <fullName evidence="6">DUF4870 domain-containing protein</fullName>
    </submittedName>
</protein>
<evidence type="ECO:0000313" key="7">
    <source>
        <dbReference type="Proteomes" id="UP000777265"/>
    </source>
</evidence>
<dbReference type="Pfam" id="PF09685">
    <property type="entry name" value="MamF_MmsF"/>
    <property type="match status" value="1"/>
</dbReference>
<feature type="transmembrane region" description="Helical" evidence="5">
    <location>
        <begin position="48"/>
        <end position="67"/>
    </location>
</feature>
<evidence type="ECO:0000256" key="5">
    <source>
        <dbReference type="SAM" id="Phobius"/>
    </source>
</evidence>
<dbReference type="PANTHER" id="PTHR36460:SF1">
    <property type="entry name" value="UPF0132 DOMAIN PROTEIN (AFU_ORTHOLOGUE AFUA_3G10255)"/>
    <property type="match status" value="1"/>
</dbReference>
<sequence length="112" mass="12640">MEENNLGTSSTGINPTVAGLLCYLVGFVTGIIFLIIEKDNKFVRFHAMQSVLAFGFLFVLQVVLTFIPFLGWALLWVLHIVTLVVWILLMVKAYKGEYYKLPIVGDMAEQKI</sequence>
<dbReference type="EMBL" id="JAAYEE010000110">
    <property type="protein sequence ID" value="NLW35166.1"/>
    <property type="molecule type" value="Genomic_DNA"/>
</dbReference>
<keyword evidence="2 5" id="KW-0812">Transmembrane</keyword>
<feature type="transmembrane region" description="Helical" evidence="5">
    <location>
        <begin position="12"/>
        <end position="36"/>
    </location>
</feature>
<dbReference type="PANTHER" id="PTHR36460">
    <property type="entry name" value="UPF0132 DOMAIN PROTEIN (AFU_ORTHOLOGUE AFUA_3G10255)"/>
    <property type="match status" value="1"/>
</dbReference>
<reference evidence="6" key="2">
    <citation type="submission" date="2020-01" db="EMBL/GenBank/DDBJ databases">
        <authorList>
            <person name="Campanaro S."/>
        </authorList>
    </citation>
    <scope>NUCLEOTIDE SEQUENCE</scope>
    <source>
        <strain evidence="6">AS06rmzACSIP_7</strain>
    </source>
</reference>
<keyword evidence="3 5" id="KW-1133">Transmembrane helix</keyword>
<evidence type="ECO:0000256" key="1">
    <source>
        <dbReference type="ARBA" id="ARBA00004141"/>
    </source>
</evidence>
<proteinExistence type="predicted"/>
<gene>
    <name evidence="6" type="ORF">GXY80_06745</name>
</gene>
<dbReference type="Proteomes" id="UP000777265">
    <property type="component" value="Unassembled WGS sequence"/>
</dbReference>
<evidence type="ECO:0000313" key="6">
    <source>
        <dbReference type="EMBL" id="NLW35166.1"/>
    </source>
</evidence>
<keyword evidence="4 5" id="KW-0472">Membrane</keyword>
<dbReference type="InterPro" id="IPR019109">
    <property type="entry name" value="MamF_MmsF"/>
</dbReference>
<comment type="caution">
    <text evidence="6">The sequence shown here is derived from an EMBL/GenBank/DDBJ whole genome shotgun (WGS) entry which is preliminary data.</text>
</comment>
<organism evidence="6 7">
    <name type="scientific">Syntrophorhabdus aromaticivorans</name>
    <dbReference type="NCBI Taxonomy" id="328301"/>
    <lineage>
        <taxon>Bacteria</taxon>
        <taxon>Pseudomonadati</taxon>
        <taxon>Thermodesulfobacteriota</taxon>
        <taxon>Syntrophorhabdia</taxon>
        <taxon>Syntrophorhabdales</taxon>
        <taxon>Syntrophorhabdaceae</taxon>
        <taxon>Syntrophorhabdus</taxon>
    </lineage>
</organism>
<dbReference type="GO" id="GO:0016020">
    <property type="term" value="C:membrane"/>
    <property type="evidence" value="ECO:0007669"/>
    <property type="project" value="UniProtKB-SubCell"/>
</dbReference>
<evidence type="ECO:0000256" key="3">
    <source>
        <dbReference type="ARBA" id="ARBA00022989"/>
    </source>
</evidence>
<name>A0A351U561_9BACT</name>
<comment type="subcellular location">
    <subcellularLocation>
        <location evidence="1">Membrane</location>
        <topology evidence="1">Multi-pass membrane protein</topology>
    </subcellularLocation>
</comment>